<dbReference type="RefSeq" id="WP_013221933.1">
    <property type="nucleotide sequence ID" value="NC_014316.1"/>
</dbReference>
<dbReference type="Proteomes" id="UP000000393">
    <property type="component" value="Plasmid pNWAT01"/>
</dbReference>
<dbReference type="HOGENOM" id="CLU_2410254_0_0_6"/>
<accession>D8KCD6</accession>
<sequence>MTADLDLFKECYRRADEAIANASKNELAECARILALNVAHYQQQYGNLPLEEQNKLFNANEIEPETAKLLAAGMLQLLSSLAVATGDAEAFGKYEAMKQTFH</sequence>
<reference evidence="2" key="1">
    <citation type="submission" date="2010-06" db="EMBL/GenBank/DDBJ databases">
        <title>Complete sequence of plasmid1 of Nitrosococcus watsoni C-113.</title>
        <authorList>
            <person name="Lucas S."/>
            <person name="Copeland A."/>
            <person name="Lapidus A."/>
            <person name="Cheng J.-F."/>
            <person name="Bruce D."/>
            <person name="Goodwin L."/>
            <person name="Pitluck S."/>
            <person name="Malfatti S.A."/>
            <person name="Chain P.S.G."/>
            <person name="Land M."/>
            <person name="Hauser L."/>
            <person name="Kyrpides N."/>
            <person name="Ivanova N."/>
            <person name="Cambell M.A."/>
            <person name="Heidelberg J.F."/>
            <person name="Klotz M.G."/>
            <person name="Woyke T."/>
        </authorList>
    </citation>
    <scope>NUCLEOTIDE SEQUENCE [LARGE SCALE GENOMIC DNA]</scope>
    <source>
        <strain evidence="2">C-113</strain>
        <plasmid evidence="2">pNWAT01</plasmid>
    </source>
</reference>
<organism evidence="1 2">
    <name type="scientific">Nitrosococcus watsoni (strain C-113)</name>
    <dbReference type="NCBI Taxonomy" id="105559"/>
    <lineage>
        <taxon>Bacteria</taxon>
        <taxon>Pseudomonadati</taxon>
        <taxon>Pseudomonadota</taxon>
        <taxon>Gammaproteobacteria</taxon>
        <taxon>Chromatiales</taxon>
        <taxon>Chromatiaceae</taxon>
        <taxon>Nitrosococcus</taxon>
    </lineage>
</organism>
<dbReference type="AlphaFoldDB" id="D8KCD6"/>
<keyword evidence="1" id="KW-0614">Plasmid</keyword>
<gene>
    <name evidence="1" type="ordered locus">Nwat_3160</name>
</gene>
<proteinExistence type="predicted"/>
<protein>
    <submittedName>
        <fullName evidence="1">Uncharacterized protein</fullName>
    </submittedName>
</protein>
<name>D8KCD6_NITWC</name>
<dbReference type="KEGG" id="nwa:Nwat_3160"/>
<evidence type="ECO:0000313" key="2">
    <source>
        <dbReference type="Proteomes" id="UP000000393"/>
    </source>
</evidence>
<evidence type="ECO:0000313" key="1">
    <source>
        <dbReference type="EMBL" id="ADJ29877.1"/>
    </source>
</evidence>
<dbReference type="EMBL" id="CP002087">
    <property type="protein sequence ID" value="ADJ29877.1"/>
    <property type="molecule type" value="Genomic_DNA"/>
</dbReference>
<keyword evidence="2" id="KW-1185">Reference proteome</keyword>
<geneLocation type="plasmid" evidence="1 2">
    <name>pNWAT01</name>
</geneLocation>